<dbReference type="InterPro" id="IPR036390">
    <property type="entry name" value="WH_DNA-bd_sf"/>
</dbReference>
<dbReference type="InParanoid" id="A0A2I4ARR0"/>
<evidence type="ECO:0000256" key="1">
    <source>
        <dbReference type="ARBA" id="ARBA00023125"/>
    </source>
</evidence>
<dbReference type="Pfam" id="PF00538">
    <property type="entry name" value="Linker_histone"/>
    <property type="match status" value="1"/>
</dbReference>
<feature type="compositionally biased region" description="Basic residues" evidence="3">
    <location>
        <begin position="15"/>
        <end position="24"/>
    </location>
</feature>
<sequence>MSSVIALPPGCPVRPPKKRARSQKRTVSALILKAVSGSAQRGGVSLAALKKVLKAGGYDVVKNKARIIVAIRRLVNKKSLVQTKGSGASGSFKLNKKPPKSRKRRVVRKKKPKKAKKAKRVKKAAGKAKKAPKRRRKAKSAKKAKKPAAKKTKKAKRPRKTKAKSTRTKAAAKK</sequence>
<keyword evidence="2" id="KW-0158">Chromosome</keyword>
<keyword evidence="1 2" id="KW-0238">DNA-binding</keyword>
<keyword evidence="5" id="KW-1185">Reference proteome</keyword>
<dbReference type="GO" id="GO:0030527">
    <property type="term" value="F:structural constituent of chromatin"/>
    <property type="evidence" value="ECO:0007669"/>
    <property type="project" value="InterPro"/>
</dbReference>
<evidence type="ECO:0000256" key="3">
    <source>
        <dbReference type="SAM" id="MobiDB-lite"/>
    </source>
</evidence>
<feature type="region of interest" description="Disordered" evidence="3">
    <location>
        <begin position="1"/>
        <end position="25"/>
    </location>
</feature>
<dbReference type="KEGG" id="alim:106513744"/>
<dbReference type="PRINTS" id="PR00624">
    <property type="entry name" value="HISTONEH5"/>
</dbReference>
<gene>
    <name evidence="6" type="primary">LOC106513744</name>
</gene>
<accession>A0A2I4ARR0</accession>
<dbReference type="SUPFAM" id="SSF46785">
    <property type="entry name" value="Winged helix' DNA-binding domain"/>
    <property type="match status" value="1"/>
</dbReference>
<dbReference type="GO" id="GO:0006334">
    <property type="term" value="P:nucleosome assembly"/>
    <property type="evidence" value="ECO:0007669"/>
    <property type="project" value="InterPro"/>
</dbReference>
<dbReference type="Proteomes" id="UP000192220">
    <property type="component" value="Unplaced"/>
</dbReference>
<dbReference type="CDD" id="cd00073">
    <property type="entry name" value="H15"/>
    <property type="match status" value="1"/>
</dbReference>
<organism evidence="5 6">
    <name type="scientific">Austrofundulus limnaeus</name>
    <name type="common">Annual killifish</name>
    <dbReference type="NCBI Taxonomy" id="52670"/>
    <lineage>
        <taxon>Eukaryota</taxon>
        <taxon>Metazoa</taxon>
        <taxon>Chordata</taxon>
        <taxon>Craniata</taxon>
        <taxon>Vertebrata</taxon>
        <taxon>Euteleostomi</taxon>
        <taxon>Actinopterygii</taxon>
        <taxon>Neopterygii</taxon>
        <taxon>Teleostei</taxon>
        <taxon>Neoteleostei</taxon>
        <taxon>Acanthomorphata</taxon>
        <taxon>Ovalentaria</taxon>
        <taxon>Atherinomorphae</taxon>
        <taxon>Cyprinodontiformes</taxon>
        <taxon>Rivulidae</taxon>
        <taxon>Austrofundulus</taxon>
    </lineage>
</organism>
<dbReference type="GO" id="GO:0005634">
    <property type="term" value="C:nucleus"/>
    <property type="evidence" value="ECO:0007669"/>
    <property type="project" value="UniProtKB-SubCell"/>
</dbReference>
<dbReference type="GO" id="GO:0000786">
    <property type="term" value="C:nucleosome"/>
    <property type="evidence" value="ECO:0007669"/>
    <property type="project" value="InterPro"/>
</dbReference>
<dbReference type="AlphaFoldDB" id="A0A2I4ARR0"/>
<name>A0A2I4ARR0_AUSLI</name>
<comment type="subcellular location">
    <subcellularLocation>
        <location evidence="2">Nucleus</location>
    </subcellularLocation>
</comment>
<dbReference type="STRING" id="52670.A0A2I4ARR0"/>
<feature type="region of interest" description="Disordered" evidence="3">
    <location>
        <begin position="79"/>
        <end position="174"/>
    </location>
</feature>
<evidence type="ECO:0000313" key="6">
    <source>
        <dbReference type="RefSeq" id="XP_013858174.1"/>
    </source>
</evidence>
<dbReference type="PROSITE" id="PS51504">
    <property type="entry name" value="H15"/>
    <property type="match status" value="1"/>
</dbReference>
<dbReference type="InterPro" id="IPR036388">
    <property type="entry name" value="WH-like_DNA-bd_sf"/>
</dbReference>
<dbReference type="RefSeq" id="XP_013858174.1">
    <property type="nucleotide sequence ID" value="XM_014002720.1"/>
</dbReference>
<dbReference type="InterPro" id="IPR005818">
    <property type="entry name" value="Histone_H1/H5_H15"/>
</dbReference>
<evidence type="ECO:0000256" key="2">
    <source>
        <dbReference type="RuleBase" id="RU003894"/>
    </source>
</evidence>
<dbReference type="GeneID" id="106513744"/>
<dbReference type="OrthoDB" id="8964560at2759"/>
<dbReference type="GO" id="GO:0003677">
    <property type="term" value="F:DNA binding"/>
    <property type="evidence" value="ECO:0007669"/>
    <property type="project" value="UniProtKB-KW"/>
</dbReference>
<feature type="domain" description="H15" evidence="4">
    <location>
        <begin position="23"/>
        <end position="96"/>
    </location>
</feature>
<evidence type="ECO:0000259" key="4">
    <source>
        <dbReference type="PROSITE" id="PS51504"/>
    </source>
</evidence>
<dbReference type="InterPro" id="IPR005819">
    <property type="entry name" value="H1/H5"/>
</dbReference>
<dbReference type="Gene3D" id="1.10.10.10">
    <property type="entry name" value="Winged helix-like DNA-binding domain superfamily/Winged helix DNA-binding domain"/>
    <property type="match status" value="1"/>
</dbReference>
<evidence type="ECO:0000313" key="5">
    <source>
        <dbReference type="Proteomes" id="UP000192220"/>
    </source>
</evidence>
<reference evidence="6" key="1">
    <citation type="submission" date="2025-08" db="UniProtKB">
        <authorList>
            <consortium name="RefSeq"/>
        </authorList>
    </citation>
    <scope>IDENTIFICATION</scope>
    <source>
        <strain evidence="6">Quisiro</strain>
        <tissue evidence="6">Liver</tissue>
    </source>
</reference>
<dbReference type="SMART" id="SM00526">
    <property type="entry name" value="H15"/>
    <property type="match status" value="1"/>
</dbReference>
<feature type="compositionally biased region" description="Basic residues" evidence="3">
    <location>
        <begin position="94"/>
        <end position="174"/>
    </location>
</feature>
<proteinExistence type="inferred from homology"/>
<comment type="similarity">
    <text evidence="2">Belongs to the histone H1/H5 family.</text>
</comment>
<keyword evidence="2" id="KW-0539">Nucleus</keyword>
<protein>
    <submittedName>
        <fullName evidence="6">Histone H1</fullName>
    </submittedName>
</protein>